<dbReference type="PATRIC" id="fig|1337887.3.peg.4513"/>
<dbReference type="Gene3D" id="3.40.30.10">
    <property type="entry name" value="Glutaredoxin"/>
    <property type="match status" value="1"/>
</dbReference>
<protein>
    <submittedName>
        <fullName evidence="3">Glutathione S-transferase</fullName>
    </submittedName>
</protein>
<comment type="caution">
    <text evidence="3">The sequence shown here is derived from an EMBL/GenBank/DDBJ whole genome shotgun (WGS) entry which is preliminary data.</text>
</comment>
<dbReference type="AlphaFoldDB" id="U4V5I0"/>
<accession>U4V5I0</accession>
<dbReference type="PROSITE" id="PS50405">
    <property type="entry name" value="GST_CTER"/>
    <property type="match status" value="1"/>
</dbReference>
<dbReference type="Proteomes" id="UP000016842">
    <property type="component" value="Unassembled WGS sequence"/>
</dbReference>
<dbReference type="GO" id="GO:0016740">
    <property type="term" value="F:transferase activity"/>
    <property type="evidence" value="ECO:0007669"/>
    <property type="project" value="UniProtKB-KW"/>
</dbReference>
<evidence type="ECO:0000259" key="2">
    <source>
        <dbReference type="PROSITE" id="PS50405"/>
    </source>
</evidence>
<name>U4V5I0_9HYPH</name>
<dbReference type="SUPFAM" id="SSF52833">
    <property type="entry name" value="Thioredoxin-like"/>
    <property type="match status" value="1"/>
</dbReference>
<dbReference type="EMBL" id="ASXJ01000328">
    <property type="protein sequence ID" value="ERM00298.1"/>
    <property type="molecule type" value="Genomic_DNA"/>
</dbReference>
<dbReference type="SUPFAM" id="SSF47616">
    <property type="entry name" value="GST C-terminal domain-like"/>
    <property type="match status" value="1"/>
</dbReference>
<dbReference type="InterPro" id="IPR004045">
    <property type="entry name" value="Glutathione_S-Trfase_N"/>
</dbReference>
<dbReference type="InterPro" id="IPR010987">
    <property type="entry name" value="Glutathione-S-Trfase_C-like"/>
</dbReference>
<organism evidence="3 4">
    <name type="scientific">Brucella intermedia 229E</name>
    <dbReference type="NCBI Taxonomy" id="1337887"/>
    <lineage>
        <taxon>Bacteria</taxon>
        <taxon>Pseudomonadati</taxon>
        <taxon>Pseudomonadota</taxon>
        <taxon>Alphaproteobacteria</taxon>
        <taxon>Hyphomicrobiales</taxon>
        <taxon>Brucellaceae</taxon>
        <taxon>Brucella/Ochrobactrum group</taxon>
        <taxon>Brucella</taxon>
    </lineage>
</organism>
<sequence>MEPILIYGFPAGSSMGLVAALEWLGKPYRLCRVDMLTEMREPAYKRINRRVETPAFVTDEGRVVTENMAIAAWLEARDTERRISFDPLSREADRMHQLMGFINTGFTGMFGPLWAAMEMQSPDPAMKSALTRWGGGERVIERHDRLEEMIGATLFLVADRPTLADALLVGGVARWLDFHQVADAARWPKLAAVRSRIEADPAVIHAMALERGGEALPGNGAFQGHVGLEELIEQFGAK</sequence>
<keyword evidence="3" id="KW-0808">Transferase</keyword>
<feature type="domain" description="GST C-terminal" evidence="2">
    <location>
        <begin position="88"/>
        <end position="216"/>
    </location>
</feature>
<dbReference type="PROSITE" id="PS50404">
    <property type="entry name" value="GST_NTER"/>
    <property type="match status" value="1"/>
</dbReference>
<reference evidence="3 4" key="1">
    <citation type="journal article" date="2014" name="FEMS Microbiol. Lett.">
        <title>Genome sequencing analysis reveals virulence-related gene content of Ochrobactrum intermedium strain 229E, a urease-positive strain isolated from the human gastric niche.</title>
        <authorList>
            <person name="Kulkarni G.J."/>
            <person name="Shetty S."/>
            <person name="Dharne M.S."/>
            <person name="Shouche Y.S."/>
        </authorList>
    </citation>
    <scope>NUCLEOTIDE SEQUENCE [LARGE SCALE GENOMIC DNA]</scope>
    <source>
        <strain evidence="3 4">229E</strain>
    </source>
</reference>
<proteinExistence type="predicted"/>
<evidence type="ECO:0000313" key="4">
    <source>
        <dbReference type="Proteomes" id="UP000016842"/>
    </source>
</evidence>
<dbReference type="InterPro" id="IPR036249">
    <property type="entry name" value="Thioredoxin-like_sf"/>
</dbReference>
<gene>
    <name evidence="3" type="ORF">Q644_05645</name>
</gene>
<dbReference type="Pfam" id="PF13409">
    <property type="entry name" value="GST_N_2"/>
    <property type="match status" value="1"/>
</dbReference>
<feature type="domain" description="GST N-terminal" evidence="1">
    <location>
        <begin position="1"/>
        <end position="82"/>
    </location>
</feature>
<dbReference type="InterPro" id="IPR036282">
    <property type="entry name" value="Glutathione-S-Trfase_C_sf"/>
</dbReference>
<dbReference type="PANTHER" id="PTHR44051">
    <property type="entry name" value="GLUTATHIONE S-TRANSFERASE-RELATED"/>
    <property type="match status" value="1"/>
</dbReference>
<dbReference type="PANTHER" id="PTHR44051:SF8">
    <property type="entry name" value="GLUTATHIONE S-TRANSFERASE GSTA"/>
    <property type="match status" value="1"/>
</dbReference>
<evidence type="ECO:0000313" key="3">
    <source>
        <dbReference type="EMBL" id="ERM00298.1"/>
    </source>
</evidence>
<dbReference type="Gene3D" id="1.20.1050.10">
    <property type="match status" value="1"/>
</dbReference>
<dbReference type="CDD" id="cd03057">
    <property type="entry name" value="GST_N_Beta"/>
    <property type="match status" value="1"/>
</dbReference>
<evidence type="ECO:0000259" key="1">
    <source>
        <dbReference type="PROSITE" id="PS50404"/>
    </source>
</evidence>